<dbReference type="GO" id="GO:0003677">
    <property type="term" value="F:DNA binding"/>
    <property type="evidence" value="ECO:0007669"/>
    <property type="project" value="InterPro"/>
</dbReference>
<sequence length="545" mass="61390">MDHHEQQANLTPQSQFDVRQIAGIRRYRSKSQRPCDLCRARKVLCNIPDPTRPCQLCERTGRQCTFIGNPNKKQKDENIRSQSSGDASSIPARGPVDLPHLTGPSHPPYESQLQGQSRRDHDDTLHMFNDEAARPSAGETGVGLTPLNDMISQSIFSGEGGINWNLTFNQADHGVGDHHQNFGFLAEGELPDLEPMDDQTPSDYQQEVALANIPSADIPASPTTSFERLSIDQRPNHSTSFIGFSNESDPFSLNHFPYTSNDEVDFFRVTYRKQQHGPSVYTPIHFLQSQTGTAVEAQKIVDQCMSSIDSREHLEKLVDRDTGVALVRLYFKFVFESLPILSRSLVFQDVEAFVAQASTGLLAGIYALALPFTPWDEKLCLDSAYSKPDINDLWQVSYTCLQKELHFPRLSTIQVYLLLLNHTPFDAVSVENPFVWSLAASMLAMAQSLGLNVDSTGWKLPAWEVRLRRRLWWAVFVEYTWRSVTHGRSSVVSDDDWDVSVPTAGDFTVDSSVNIPDNIKDRSSDYFIHLCSLTEITSRICRQFL</sequence>
<evidence type="ECO:0000313" key="5">
    <source>
        <dbReference type="EMBL" id="KAJ4248400.1"/>
    </source>
</evidence>
<dbReference type="InterPro" id="IPR001138">
    <property type="entry name" value="Zn2Cys6_DnaBD"/>
</dbReference>
<dbReference type="EMBL" id="JAOQAZ010000036">
    <property type="protein sequence ID" value="KAJ4248400.1"/>
    <property type="molecule type" value="Genomic_DNA"/>
</dbReference>
<evidence type="ECO:0000259" key="4">
    <source>
        <dbReference type="PROSITE" id="PS50048"/>
    </source>
</evidence>
<keyword evidence="1" id="KW-0479">Metal-binding</keyword>
<feature type="region of interest" description="Disordered" evidence="3">
    <location>
        <begin position="65"/>
        <end position="119"/>
    </location>
</feature>
<keyword evidence="2" id="KW-0539">Nucleus</keyword>
<dbReference type="GO" id="GO:0006351">
    <property type="term" value="P:DNA-templated transcription"/>
    <property type="evidence" value="ECO:0007669"/>
    <property type="project" value="InterPro"/>
</dbReference>
<dbReference type="SMART" id="SM00066">
    <property type="entry name" value="GAL4"/>
    <property type="match status" value="1"/>
</dbReference>
<organism evidence="5 6">
    <name type="scientific">Fusarium torreyae</name>
    <dbReference type="NCBI Taxonomy" id="1237075"/>
    <lineage>
        <taxon>Eukaryota</taxon>
        <taxon>Fungi</taxon>
        <taxon>Dikarya</taxon>
        <taxon>Ascomycota</taxon>
        <taxon>Pezizomycotina</taxon>
        <taxon>Sordariomycetes</taxon>
        <taxon>Hypocreomycetidae</taxon>
        <taxon>Hypocreales</taxon>
        <taxon>Nectriaceae</taxon>
        <taxon>Fusarium</taxon>
    </lineage>
</organism>
<dbReference type="InterPro" id="IPR007219">
    <property type="entry name" value="XnlR_reg_dom"/>
</dbReference>
<dbReference type="GO" id="GO:0001080">
    <property type="term" value="P:nitrogen catabolite activation of transcription from RNA polymerase II promoter"/>
    <property type="evidence" value="ECO:0007669"/>
    <property type="project" value="TreeGrafter"/>
</dbReference>
<evidence type="ECO:0000313" key="6">
    <source>
        <dbReference type="Proteomes" id="UP001152049"/>
    </source>
</evidence>
<feature type="domain" description="Zn(2)-C6 fungal-type" evidence="4">
    <location>
        <begin position="34"/>
        <end position="66"/>
    </location>
</feature>
<evidence type="ECO:0000256" key="1">
    <source>
        <dbReference type="ARBA" id="ARBA00022723"/>
    </source>
</evidence>
<name>A0A9W8V8E5_9HYPO</name>
<dbReference type="CDD" id="cd12148">
    <property type="entry name" value="fungal_TF_MHR"/>
    <property type="match status" value="1"/>
</dbReference>
<evidence type="ECO:0000256" key="2">
    <source>
        <dbReference type="ARBA" id="ARBA00023242"/>
    </source>
</evidence>
<reference evidence="5" key="1">
    <citation type="submission" date="2022-09" db="EMBL/GenBank/DDBJ databases">
        <title>Fusarium specimens isolated from Avocado Roots.</title>
        <authorList>
            <person name="Stajich J."/>
            <person name="Roper C."/>
            <person name="Heimlech-Rivalta G."/>
        </authorList>
    </citation>
    <scope>NUCLEOTIDE SEQUENCE</scope>
    <source>
        <strain evidence="5">CF00136</strain>
    </source>
</reference>
<dbReference type="OrthoDB" id="1924787at2759"/>
<proteinExistence type="predicted"/>
<protein>
    <recommendedName>
        <fullName evidence="4">Zn(2)-C6 fungal-type domain-containing protein</fullName>
    </recommendedName>
</protein>
<dbReference type="PANTHER" id="PTHR31668:SF10">
    <property type="entry name" value="ZN(II)2CYS6 TRANSCRIPTION FACTOR (EUROFUNG)"/>
    <property type="match status" value="1"/>
</dbReference>
<dbReference type="InterPro" id="IPR036864">
    <property type="entry name" value="Zn2-C6_fun-type_DNA-bd_sf"/>
</dbReference>
<dbReference type="PROSITE" id="PS50048">
    <property type="entry name" value="ZN2_CY6_FUNGAL_2"/>
    <property type="match status" value="1"/>
</dbReference>
<gene>
    <name evidence="5" type="ORF">NW762_012737</name>
</gene>
<dbReference type="Pfam" id="PF00172">
    <property type="entry name" value="Zn_clus"/>
    <property type="match status" value="1"/>
</dbReference>
<dbReference type="Proteomes" id="UP001152049">
    <property type="component" value="Unassembled WGS sequence"/>
</dbReference>
<comment type="caution">
    <text evidence="5">The sequence shown here is derived from an EMBL/GenBank/DDBJ whole genome shotgun (WGS) entry which is preliminary data.</text>
</comment>
<dbReference type="SMART" id="SM00906">
    <property type="entry name" value="Fungal_trans"/>
    <property type="match status" value="1"/>
</dbReference>
<evidence type="ECO:0000256" key="3">
    <source>
        <dbReference type="SAM" id="MobiDB-lite"/>
    </source>
</evidence>
<accession>A0A9W8V8E5</accession>
<dbReference type="GO" id="GO:0000981">
    <property type="term" value="F:DNA-binding transcription factor activity, RNA polymerase II-specific"/>
    <property type="evidence" value="ECO:0007669"/>
    <property type="project" value="InterPro"/>
</dbReference>
<keyword evidence="6" id="KW-1185">Reference proteome</keyword>
<dbReference type="Pfam" id="PF04082">
    <property type="entry name" value="Fungal_trans"/>
    <property type="match status" value="1"/>
</dbReference>
<dbReference type="CDD" id="cd00067">
    <property type="entry name" value="GAL4"/>
    <property type="match status" value="1"/>
</dbReference>
<dbReference type="InterPro" id="IPR050797">
    <property type="entry name" value="Carb_Metab_Trans_Reg"/>
</dbReference>
<dbReference type="SUPFAM" id="SSF57701">
    <property type="entry name" value="Zn2/Cys6 DNA-binding domain"/>
    <property type="match status" value="1"/>
</dbReference>
<dbReference type="GO" id="GO:0005634">
    <property type="term" value="C:nucleus"/>
    <property type="evidence" value="ECO:0007669"/>
    <property type="project" value="TreeGrafter"/>
</dbReference>
<dbReference type="Gene3D" id="4.10.240.10">
    <property type="entry name" value="Zn(2)-C6 fungal-type DNA-binding domain"/>
    <property type="match status" value="1"/>
</dbReference>
<dbReference type="GO" id="GO:0008270">
    <property type="term" value="F:zinc ion binding"/>
    <property type="evidence" value="ECO:0007669"/>
    <property type="project" value="InterPro"/>
</dbReference>
<dbReference type="AlphaFoldDB" id="A0A9W8V8E5"/>
<dbReference type="PANTHER" id="PTHR31668">
    <property type="entry name" value="GLUCOSE TRANSPORT TRANSCRIPTION REGULATOR RGT1-RELATED-RELATED"/>
    <property type="match status" value="1"/>
</dbReference>
<dbReference type="PROSITE" id="PS00463">
    <property type="entry name" value="ZN2_CY6_FUNGAL_1"/>
    <property type="match status" value="1"/>
</dbReference>